<keyword evidence="5" id="KW-0472">Membrane</keyword>
<dbReference type="Pfam" id="PF05504">
    <property type="entry name" value="Spore_GerAC"/>
    <property type="match status" value="1"/>
</dbReference>
<accession>A0A4R1QAI0</accession>
<dbReference type="Pfam" id="PF25198">
    <property type="entry name" value="Spore_GerAC_N"/>
    <property type="match status" value="1"/>
</dbReference>
<evidence type="ECO:0000256" key="3">
    <source>
        <dbReference type="ARBA" id="ARBA00022544"/>
    </source>
</evidence>
<proteinExistence type="inferred from homology"/>
<keyword evidence="4" id="KW-0732">Signal</keyword>
<dbReference type="PANTHER" id="PTHR35789">
    <property type="entry name" value="SPORE GERMINATION PROTEIN B3"/>
    <property type="match status" value="1"/>
</dbReference>
<comment type="caution">
    <text evidence="10">The sequence shown here is derived from an EMBL/GenBank/DDBJ whole genome shotgun (WGS) entry which is preliminary data.</text>
</comment>
<dbReference type="PANTHER" id="PTHR35789:SF1">
    <property type="entry name" value="SPORE GERMINATION PROTEIN B3"/>
    <property type="match status" value="1"/>
</dbReference>
<evidence type="ECO:0000313" key="11">
    <source>
        <dbReference type="Proteomes" id="UP000295658"/>
    </source>
</evidence>
<keyword evidence="3" id="KW-0309">Germination</keyword>
<dbReference type="PROSITE" id="PS51257">
    <property type="entry name" value="PROKAR_LIPOPROTEIN"/>
    <property type="match status" value="1"/>
</dbReference>
<dbReference type="Proteomes" id="UP000295658">
    <property type="component" value="Unassembled WGS sequence"/>
</dbReference>
<dbReference type="NCBIfam" id="TIGR02887">
    <property type="entry name" value="spore_ger_x_C"/>
    <property type="match status" value="1"/>
</dbReference>
<keyword evidence="7" id="KW-0449">Lipoprotein</keyword>
<dbReference type="GO" id="GO:0009847">
    <property type="term" value="P:spore germination"/>
    <property type="evidence" value="ECO:0007669"/>
    <property type="project" value="InterPro"/>
</dbReference>
<evidence type="ECO:0000256" key="6">
    <source>
        <dbReference type="ARBA" id="ARBA00023139"/>
    </source>
</evidence>
<comment type="subcellular location">
    <subcellularLocation>
        <location evidence="1">Membrane</location>
        <topology evidence="1">Lipid-anchor</topology>
    </subcellularLocation>
</comment>
<sequence length="383" mass="43838">MNGRIALFCLSLIVLSGCWGAKEIDHIAYIHAIGIDYEEEKDELIVYAQLISFTGLAKVEAGGQREQSIVSIGKAKGETFNVATDRLYETIQQQVSWGHLKGIIFSERALKKKNMKNTIDVLSRYNEVRDTLWIYATNQPIRNVLQTVPLLNYSPYYSLIANPEDIFNQSSFISPIRLHAFIAASEEKAKTVYLPSLSVDKKAWEEQEKKKDMLKIDRVCFLHAYKLKACVKRDQLIGLRWMTAKTKRTPVYIKKDDKTVASLVVLDPKTNISYKIEKGKPLFTVNVSTKGSILEMREALKEKELISLAEKTVQQEIESLFQLGLEKNVDTLNLSEALYRQNPKQWRKYAKNGQIPLTEDSLHQVNVQISIETYGKSKQEEKR</sequence>
<keyword evidence="11" id="KW-1185">Reference proteome</keyword>
<protein>
    <submittedName>
        <fullName evidence="10">Ger(X)C family germination protein</fullName>
    </submittedName>
</protein>
<comment type="similarity">
    <text evidence="2">Belongs to the GerABKC lipoprotein family.</text>
</comment>
<dbReference type="AlphaFoldDB" id="A0A4R1QAI0"/>
<feature type="domain" description="Spore germination GerAC-like C-terminal" evidence="8">
    <location>
        <begin position="223"/>
        <end position="375"/>
    </location>
</feature>
<dbReference type="InterPro" id="IPR057336">
    <property type="entry name" value="GerAC_N"/>
</dbReference>
<gene>
    <name evidence="10" type="ORF">EDD69_11825</name>
</gene>
<evidence type="ECO:0000256" key="4">
    <source>
        <dbReference type="ARBA" id="ARBA00022729"/>
    </source>
</evidence>
<dbReference type="InterPro" id="IPR008844">
    <property type="entry name" value="Spore_GerAC-like"/>
</dbReference>
<organism evidence="10 11">
    <name type="scientific">Thermolongibacillus altinsuensis</name>
    <dbReference type="NCBI Taxonomy" id="575256"/>
    <lineage>
        <taxon>Bacteria</taxon>
        <taxon>Bacillati</taxon>
        <taxon>Bacillota</taxon>
        <taxon>Bacilli</taxon>
        <taxon>Bacillales</taxon>
        <taxon>Anoxybacillaceae</taxon>
        <taxon>Thermolongibacillus</taxon>
    </lineage>
</organism>
<reference evidence="10 11" key="1">
    <citation type="submission" date="2019-03" db="EMBL/GenBank/DDBJ databases">
        <title>Genomic Encyclopedia of Type Strains, Phase IV (KMG-IV): sequencing the most valuable type-strain genomes for metagenomic binning, comparative biology and taxonomic classification.</title>
        <authorList>
            <person name="Goeker M."/>
        </authorList>
    </citation>
    <scope>NUCLEOTIDE SEQUENCE [LARGE SCALE GENOMIC DNA]</scope>
    <source>
        <strain evidence="10 11">DSM 24979</strain>
    </source>
</reference>
<evidence type="ECO:0000256" key="1">
    <source>
        <dbReference type="ARBA" id="ARBA00004635"/>
    </source>
</evidence>
<evidence type="ECO:0000256" key="7">
    <source>
        <dbReference type="ARBA" id="ARBA00023288"/>
    </source>
</evidence>
<evidence type="ECO:0000256" key="5">
    <source>
        <dbReference type="ARBA" id="ARBA00023136"/>
    </source>
</evidence>
<evidence type="ECO:0000259" key="8">
    <source>
        <dbReference type="Pfam" id="PF05504"/>
    </source>
</evidence>
<dbReference type="RefSeq" id="WP_132949432.1">
    <property type="nucleotide sequence ID" value="NZ_SLUL01000018.1"/>
</dbReference>
<evidence type="ECO:0000259" key="9">
    <source>
        <dbReference type="Pfam" id="PF25198"/>
    </source>
</evidence>
<keyword evidence="6" id="KW-0564">Palmitate</keyword>
<dbReference type="EMBL" id="SLUL01000018">
    <property type="protein sequence ID" value="TCL45938.1"/>
    <property type="molecule type" value="Genomic_DNA"/>
</dbReference>
<dbReference type="InterPro" id="IPR038501">
    <property type="entry name" value="Spore_GerAC_C_sf"/>
</dbReference>
<dbReference type="InterPro" id="IPR046953">
    <property type="entry name" value="Spore_GerAC-like_C"/>
</dbReference>
<name>A0A4R1QAI0_9BACL</name>
<dbReference type="OrthoDB" id="2380468at2"/>
<evidence type="ECO:0000313" key="10">
    <source>
        <dbReference type="EMBL" id="TCL45938.1"/>
    </source>
</evidence>
<evidence type="ECO:0000256" key="2">
    <source>
        <dbReference type="ARBA" id="ARBA00007886"/>
    </source>
</evidence>
<dbReference type="GO" id="GO:0016020">
    <property type="term" value="C:membrane"/>
    <property type="evidence" value="ECO:0007669"/>
    <property type="project" value="UniProtKB-SubCell"/>
</dbReference>
<dbReference type="Gene3D" id="3.30.300.210">
    <property type="entry name" value="Nutrient germinant receptor protein C, domain 3"/>
    <property type="match status" value="1"/>
</dbReference>
<feature type="domain" description="Spore germination protein N-terminal" evidence="9">
    <location>
        <begin position="21"/>
        <end position="198"/>
    </location>
</feature>